<name>A0A8T0HRD8_CERPU</name>
<proteinExistence type="predicted"/>
<keyword evidence="3" id="KW-1185">Reference proteome</keyword>
<gene>
    <name evidence="2" type="ORF">KC19_VG183000</name>
</gene>
<reference evidence="2" key="1">
    <citation type="submission" date="2020-06" db="EMBL/GenBank/DDBJ databases">
        <title>WGS assembly of Ceratodon purpureus strain R40.</title>
        <authorList>
            <person name="Carey S.B."/>
            <person name="Jenkins J."/>
            <person name="Shu S."/>
            <person name="Lovell J.T."/>
            <person name="Sreedasyam A."/>
            <person name="Maumus F."/>
            <person name="Tiley G.P."/>
            <person name="Fernandez-Pozo N."/>
            <person name="Barry K."/>
            <person name="Chen C."/>
            <person name="Wang M."/>
            <person name="Lipzen A."/>
            <person name="Daum C."/>
            <person name="Saski C.A."/>
            <person name="Payton A.C."/>
            <person name="Mcbreen J.C."/>
            <person name="Conrad R.E."/>
            <person name="Kollar L.M."/>
            <person name="Olsson S."/>
            <person name="Huttunen S."/>
            <person name="Landis J.B."/>
            <person name="Wickett N.J."/>
            <person name="Johnson M.G."/>
            <person name="Rensing S.A."/>
            <person name="Grimwood J."/>
            <person name="Schmutz J."/>
            <person name="Mcdaniel S.F."/>
        </authorList>
    </citation>
    <scope>NUCLEOTIDE SEQUENCE</scope>
    <source>
        <strain evidence="2">R40</strain>
    </source>
</reference>
<dbReference type="Proteomes" id="UP000822688">
    <property type="component" value="Chromosome V"/>
</dbReference>
<accession>A0A8T0HRD8</accession>
<evidence type="ECO:0000313" key="3">
    <source>
        <dbReference type="Proteomes" id="UP000822688"/>
    </source>
</evidence>
<protein>
    <submittedName>
        <fullName evidence="2">Uncharacterized protein</fullName>
    </submittedName>
</protein>
<dbReference type="EMBL" id="CM026426">
    <property type="protein sequence ID" value="KAG0573494.1"/>
    <property type="molecule type" value="Genomic_DNA"/>
</dbReference>
<keyword evidence="1" id="KW-0732">Signal</keyword>
<dbReference type="AlphaFoldDB" id="A0A8T0HRD8"/>
<comment type="caution">
    <text evidence="2">The sequence shown here is derived from an EMBL/GenBank/DDBJ whole genome shotgun (WGS) entry which is preliminary data.</text>
</comment>
<organism evidence="2 3">
    <name type="scientific">Ceratodon purpureus</name>
    <name type="common">Fire moss</name>
    <name type="synonym">Dicranum purpureum</name>
    <dbReference type="NCBI Taxonomy" id="3225"/>
    <lineage>
        <taxon>Eukaryota</taxon>
        <taxon>Viridiplantae</taxon>
        <taxon>Streptophyta</taxon>
        <taxon>Embryophyta</taxon>
        <taxon>Bryophyta</taxon>
        <taxon>Bryophytina</taxon>
        <taxon>Bryopsida</taxon>
        <taxon>Dicranidae</taxon>
        <taxon>Pseudoditrichales</taxon>
        <taxon>Ditrichaceae</taxon>
        <taxon>Ceratodon</taxon>
    </lineage>
</organism>
<feature type="signal peptide" evidence="1">
    <location>
        <begin position="1"/>
        <end position="28"/>
    </location>
</feature>
<evidence type="ECO:0000256" key="1">
    <source>
        <dbReference type="SAM" id="SignalP"/>
    </source>
</evidence>
<feature type="chain" id="PRO_5035850048" evidence="1">
    <location>
        <begin position="29"/>
        <end position="74"/>
    </location>
</feature>
<evidence type="ECO:0000313" key="2">
    <source>
        <dbReference type="EMBL" id="KAG0573494.1"/>
    </source>
</evidence>
<sequence length="74" mass="8121">MGTCELQQFGRLARQGCFVLALSISCLLVTLDCSSQMERTHSERACLNQRPRCQLVVADHEAGYCATADADSLQ</sequence>